<proteinExistence type="predicted"/>
<dbReference type="EMBL" id="CM042062">
    <property type="protein sequence ID" value="KAI3669645.1"/>
    <property type="molecule type" value="Genomic_DNA"/>
</dbReference>
<accession>A0ACB8XND7</accession>
<reference evidence="2" key="1">
    <citation type="journal article" date="2022" name="Mol. Ecol. Resour.">
        <title>The genomes of chicory, endive, great burdock and yacon provide insights into Asteraceae palaeo-polyploidization history and plant inulin production.</title>
        <authorList>
            <person name="Fan W."/>
            <person name="Wang S."/>
            <person name="Wang H."/>
            <person name="Wang A."/>
            <person name="Jiang F."/>
            <person name="Liu H."/>
            <person name="Zhao H."/>
            <person name="Xu D."/>
            <person name="Zhang Y."/>
        </authorList>
    </citation>
    <scope>NUCLEOTIDE SEQUENCE [LARGE SCALE GENOMIC DNA]</scope>
    <source>
        <strain evidence="2">cv. Niubang</strain>
    </source>
</reference>
<keyword evidence="2" id="KW-1185">Reference proteome</keyword>
<protein>
    <submittedName>
        <fullName evidence="1">Uncharacterized protein</fullName>
    </submittedName>
</protein>
<evidence type="ECO:0000313" key="2">
    <source>
        <dbReference type="Proteomes" id="UP001055879"/>
    </source>
</evidence>
<comment type="caution">
    <text evidence="1">The sequence shown here is derived from an EMBL/GenBank/DDBJ whole genome shotgun (WGS) entry which is preliminary data.</text>
</comment>
<evidence type="ECO:0000313" key="1">
    <source>
        <dbReference type="EMBL" id="KAI3669645.1"/>
    </source>
</evidence>
<organism evidence="1 2">
    <name type="scientific">Arctium lappa</name>
    <name type="common">Greater burdock</name>
    <name type="synonym">Lappa major</name>
    <dbReference type="NCBI Taxonomy" id="4217"/>
    <lineage>
        <taxon>Eukaryota</taxon>
        <taxon>Viridiplantae</taxon>
        <taxon>Streptophyta</taxon>
        <taxon>Embryophyta</taxon>
        <taxon>Tracheophyta</taxon>
        <taxon>Spermatophyta</taxon>
        <taxon>Magnoliopsida</taxon>
        <taxon>eudicotyledons</taxon>
        <taxon>Gunneridae</taxon>
        <taxon>Pentapetalae</taxon>
        <taxon>asterids</taxon>
        <taxon>campanulids</taxon>
        <taxon>Asterales</taxon>
        <taxon>Asteraceae</taxon>
        <taxon>Carduoideae</taxon>
        <taxon>Cardueae</taxon>
        <taxon>Arctiinae</taxon>
        <taxon>Arctium</taxon>
    </lineage>
</organism>
<dbReference type="Proteomes" id="UP001055879">
    <property type="component" value="Linkage Group LG16"/>
</dbReference>
<sequence>MEKSSSYVGPRCFTAALMVMMLLFTGHLQLIEAQTRCNPVQISWCLQAIVANMRPSRTCCRRLKSQENCLCRETNDPTFGGYLRLPGARRVANECGVNFPNCN</sequence>
<gene>
    <name evidence="1" type="ORF">L6452_40960</name>
</gene>
<name>A0ACB8XND7_ARCLA</name>
<reference evidence="1 2" key="2">
    <citation type="journal article" date="2022" name="Mol. Ecol. Resour.">
        <title>The genomes of chicory, endive, great burdock and yacon provide insights into Asteraceae paleo-polyploidization history and plant inulin production.</title>
        <authorList>
            <person name="Fan W."/>
            <person name="Wang S."/>
            <person name="Wang H."/>
            <person name="Wang A."/>
            <person name="Jiang F."/>
            <person name="Liu H."/>
            <person name="Zhao H."/>
            <person name="Xu D."/>
            <person name="Zhang Y."/>
        </authorList>
    </citation>
    <scope>NUCLEOTIDE SEQUENCE [LARGE SCALE GENOMIC DNA]</scope>
    <source>
        <strain evidence="2">cv. Niubang</strain>
    </source>
</reference>